<keyword evidence="2" id="KW-1185">Reference proteome</keyword>
<reference evidence="2" key="1">
    <citation type="journal article" date="2024" name="Proc. Natl. Acad. Sci. U.S.A.">
        <title>Extraordinary preservation of gene collinearity over three hundred million years revealed in homosporous lycophytes.</title>
        <authorList>
            <person name="Li C."/>
            <person name="Wickell D."/>
            <person name="Kuo L.Y."/>
            <person name="Chen X."/>
            <person name="Nie B."/>
            <person name="Liao X."/>
            <person name="Peng D."/>
            <person name="Ji J."/>
            <person name="Jenkins J."/>
            <person name="Williams M."/>
            <person name="Shu S."/>
            <person name="Plott C."/>
            <person name="Barry K."/>
            <person name="Rajasekar S."/>
            <person name="Grimwood J."/>
            <person name="Han X."/>
            <person name="Sun S."/>
            <person name="Hou Z."/>
            <person name="He W."/>
            <person name="Dai G."/>
            <person name="Sun C."/>
            <person name="Schmutz J."/>
            <person name="Leebens-Mack J.H."/>
            <person name="Li F.W."/>
            <person name="Wang L."/>
        </authorList>
    </citation>
    <scope>NUCLEOTIDE SEQUENCE [LARGE SCALE GENOMIC DNA]</scope>
    <source>
        <strain evidence="2">cv. PW_Plant_1</strain>
    </source>
</reference>
<sequence>MPTLNLSTNVPLDGVVTSDVLKDASKAVARILGKPENYVMILLQGGVPISFAGDEQPAAYGELVSIGAVGPDTNKKLSKALADILDSKLSVPPNRFYIKFYDVKGSDFGWNGSTF</sequence>
<evidence type="ECO:0000313" key="2">
    <source>
        <dbReference type="Proteomes" id="UP001162992"/>
    </source>
</evidence>
<protein>
    <submittedName>
        <fullName evidence="1">Uncharacterized protein</fullName>
    </submittedName>
</protein>
<dbReference type="Proteomes" id="UP001162992">
    <property type="component" value="Chromosome 20"/>
</dbReference>
<accession>A0ACC2AN24</accession>
<comment type="caution">
    <text evidence="1">The sequence shown here is derived from an EMBL/GenBank/DDBJ whole genome shotgun (WGS) entry which is preliminary data.</text>
</comment>
<proteinExistence type="predicted"/>
<gene>
    <name evidence="1" type="ORF">O6H91_20G017500</name>
</gene>
<name>A0ACC2AN24_DIPCM</name>
<evidence type="ECO:0000313" key="1">
    <source>
        <dbReference type="EMBL" id="KAJ7518973.1"/>
    </source>
</evidence>
<dbReference type="EMBL" id="CM055111">
    <property type="protein sequence ID" value="KAJ7518973.1"/>
    <property type="molecule type" value="Genomic_DNA"/>
</dbReference>
<organism evidence="1 2">
    <name type="scientific">Diphasiastrum complanatum</name>
    <name type="common">Issler's clubmoss</name>
    <name type="synonym">Lycopodium complanatum</name>
    <dbReference type="NCBI Taxonomy" id="34168"/>
    <lineage>
        <taxon>Eukaryota</taxon>
        <taxon>Viridiplantae</taxon>
        <taxon>Streptophyta</taxon>
        <taxon>Embryophyta</taxon>
        <taxon>Tracheophyta</taxon>
        <taxon>Lycopodiopsida</taxon>
        <taxon>Lycopodiales</taxon>
        <taxon>Lycopodiaceae</taxon>
        <taxon>Lycopodioideae</taxon>
        <taxon>Diphasiastrum</taxon>
    </lineage>
</organism>